<keyword evidence="2" id="KW-0614">Plasmid</keyword>
<dbReference type="RefSeq" id="WP_005574273.1">
    <property type="nucleotide sequence ID" value="NZ_CAJUXZ010000034.1"/>
</dbReference>
<organism evidence="2 3">
    <name type="scientific">Rhodococcus opacus</name>
    <name type="common">Nocardia opaca</name>
    <dbReference type="NCBI Taxonomy" id="37919"/>
    <lineage>
        <taxon>Bacteria</taxon>
        <taxon>Bacillati</taxon>
        <taxon>Actinomycetota</taxon>
        <taxon>Actinomycetes</taxon>
        <taxon>Mycobacteriales</taxon>
        <taxon>Nocardiaceae</taxon>
        <taxon>Rhodococcus</taxon>
    </lineage>
</organism>
<evidence type="ECO:0000313" key="3">
    <source>
        <dbReference type="Proteomes" id="UP000028488"/>
    </source>
</evidence>
<dbReference type="SMR" id="A0A076EYJ8"/>
<dbReference type="Gene3D" id="3.40.50.300">
    <property type="entry name" value="P-loop containing nucleotide triphosphate hydrolases"/>
    <property type="match status" value="1"/>
</dbReference>
<accession>A0A076EYJ8</accession>
<evidence type="ECO:0000259" key="1">
    <source>
        <dbReference type="Pfam" id="PF13614"/>
    </source>
</evidence>
<dbReference type="AlphaFoldDB" id="A0A076EYJ8"/>
<dbReference type="PANTHER" id="PTHR13696:SF52">
    <property type="entry name" value="PARA FAMILY PROTEIN CT_582"/>
    <property type="match status" value="1"/>
</dbReference>
<reference evidence="2 3" key="1">
    <citation type="submission" date="2014-07" db="EMBL/GenBank/DDBJ databases">
        <title>Genome Sequence of Rhodococcus opacus Strain R7, a Biodegrader of Mono- and Polycyclic Aromatic Hydrocarbons.</title>
        <authorList>
            <person name="Di Gennaro P."/>
            <person name="Zampolli J."/>
            <person name="Presti I."/>
            <person name="Cappelletti M."/>
            <person name="D'Ursi P."/>
            <person name="Orro A."/>
            <person name="Mezzelani A."/>
            <person name="Milanesi L."/>
        </authorList>
    </citation>
    <scope>NUCLEOTIDE SEQUENCE [LARGE SCALE GENOMIC DNA]</scope>
    <source>
        <strain evidence="2 3">R7</strain>
        <plasmid evidence="2">pPDG3</plasmid>
    </source>
</reference>
<dbReference type="Pfam" id="PF13614">
    <property type="entry name" value="AAA_31"/>
    <property type="match status" value="1"/>
</dbReference>
<dbReference type="Proteomes" id="UP000028488">
    <property type="component" value="Plasmid pPDG3"/>
</dbReference>
<geneLocation type="plasmid" evidence="2 3">
    <name>pPDG3</name>
</geneLocation>
<feature type="domain" description="AAA" evidence="1">
    <location>
        <begin position="22"/>
        <end position="184"/>
    </location>
</feature>
<dbReference type="SUPFAM" id="SSF52540">
    <property type="entry name" value="P-loop containing nucleoside triphosphate hydrolases"/>
    <property type="match status" value="1"/>
</dbReference>
<dbReference type="InterPro" id="IPR027417">
    <property type="entry name" value="P-loop_NTPase"/>
</dbReference>
<evidence type="ECO:0000313" key="2">
    <source>
        <dbReference type="EMBL" id="AII11070.1"/>
    </source>
</evidence>
<dbReference type="InterPro" id="IPR025669">
    <property type="entry name" value="AAA_dom"/>
</dbReference>
<gene>
    <name evidence="2" type="ORF">EP51_44185</name>
</gene>
<dbReference type="OMA" id="RIRTMET"/>
<protein>
    <submittedName>
        <fullName evidence="2">Plasmid partitioning protein ParA</fullName>
    </submittedName>
</protein>
<dbReference type="EMBL" id="CP008950">
    <property type="protein sequence ID" value="AII11070.1"/>
    <property type="molecule type" value="Genomic_DNA"/>
</dbReference>
<dbReference type="PANTHER" id="PTHR13696">
    <property type="entry name" value="P-LOOP CONTAINING NUCLEOSIDE TRIPHOSPHATE HYDROLASE"/>
    <property type="match status" value="1"/>
</dbReference>
<name>A0A076EYJ8_RHOOP</name>
<dbReference type="CDD" id="cd02042">
    <property type="entry name" value="ParAB_family"/>
    <property type="match status" value="1"/>
</dbReference>
<sequence length="322" mass="34455">MSMHVVETSTAEQQELPVSFGFFNGKGGVGKTSCAANCGGLLAAAGYRVLIGDFDPQGNLCRDLGYDKRDGSELFTALLQGSAPPIVHNVGGRENLDVVPGGPAMFDLAAVMVSRQQRQGGKRLGQLVRAMLLQVAHNYDVIIFDTPPGDLTIMEALMEVVQAVVIPVRADDASLDGLETIAGQFSATRDGDPDRNLPAVNPRLQLAGICLFGVGSRSTKLTAKIRQSVNEMIGDAAPIFESRIRTMESTAYDARREGLLVHELEQQTEVAKVARFAALKKGAKPTDQILSRNASGLAEDYAELTREILVRLSTISEEVASA</sequence>
<dbReference type="InterPro" id="IPR050678">
    <property type="entry name" value="DNA_Partitioning_ATPase"/>
</dbReference>
<proteinExistence type="predicted"/>